<dbReference type="Proteomes" id="UP001437386">
    <property type="component" value="Segment"/>
</dbReference>
<evidence type="ECO:0000313" key="2">
    <source>
        <dbReference type="Proteomes" id="UP001437386"/>
    </source>
</evidence>
<reference evidence="1 2" key="1">
    <citation type="submission" date="2024-04" db="EMBL/GenBank/DDBJ databases">
        <authorList>
            <person name="Wojcicki M."/>
            <person name="Srednicka P."/>
            <person name="Shymialevich D."/>
            <person name="Sokolowska B."/>
        </authorList>
    </citation>
    <scope>NUCLEOTIDE SEQUENCE [LARGE SCALE GENOMIC DNA]</scope>
</reference>
<sequence length="102" mass="11443">MSMYKVITHPYHESVEVRNNNDDCVGVILGADTYVKEAWDAVEAGLPESFGPVLAEHLLSWAKQCGLVVLEPRPHWVTRITGSFNVNDGEQVAEHLSRMDKH</sequence>
<dbReference type="EMBL" id="PP579741">
    <property type="protein sequence ID" value="XAG95832.1"/>
    <property type="molecule type" value="Genomic_DNA"/>
</dbReference>
<accession>A0AAX4Q4B9</accession>
<evidence type="ECO:0000313" key="1">
    <source>
        <dbReference type="EMBL" id="XAG95832.1"/>
    </source>
</evidence>
<name>A0AAX4Q4B9_9CAUD</name>
<organism evidence="1 2">
    <name type="scientific">Enterobacter phage KKP_3711</name>
    <dbReference type="NCBI Taxonomy" id="3109398"/>
    <lineage>
        <taxon>Viruses</taxon>
        <taxon>Duplodnaviria</taxon>
        <taxon>Heunggongvirae</taxon>
        <taxon>Uroviricota</taxon>
        <taxon>Caudoviricetes</taxon>
        <taxon>Demerecviridae</taxon>
        <taxon>Markadamsvirinae</taxon>
    </lineage>
</organism>
<protein>
    <submittedName>
        <fullName evidence="1">Uncharacterized protein</fullName>
    </submittedName>
</protein>
<proteinExistence type="predicted"/>
<gene>
    <name evidence="1" type="ORF">U7154_000065</name>
</gene>
<keyword evidence="2" id="KW-1185">Reference proteome</keyword>